<organism evidence="5 6">
    <name type="scientific">Rouxiella chamberiensis</name>
    <dbReference type="NCBI Taxonomy" id="1513468"/>
    <lineage>
        <taxon>Bacteria</taxon>
        <taxon>Pseudomonadati</taxon>
        <taxon>Pseudomonadota</taxon>
        <taxon>Gammaproteobacteria</taxon>
        <taxon>Enterobacterales</taxon>
        <taxon>Yersiniaceae</taxon>
        <taxon>Rouxiella</taxon>
    </lineage>
</organism>
<dbReference type="InterPro" id="IPR001173">
    <property type="entry name" value="Glyco_trans_2-like"/>
</dbReference>
<evidence type="ECO:0000313" key="5">
    <source>
        <dbReference type="EMBL" id="WAT01797.1"/>
    </source>
</evidence>
<reference evidence="5" key="1">
    <citation type="submission" date="2022-12" db="EMBL/GenBank/DDBJ databases">
        <title>Complete genome sequence of an Australian strain of Rouxiella badensis DAR84756 and resolution of the R. badensis DSM100043 and R. chamberiensis DSM28324 genomes.</title>
        <authorList>
            <person name="Paul S."/>
            <person name="Anderson P.J."/>
            <person name="Maynard G."/>
            <person name="Dyall-Smith M."/>
            <person name="Kudinha T."/>
        </authorList>
    </citation>
    <scope>NUCLEOTIDE SEQUENCE</scope>
    <source>
        <strain evidence="5">DSM 28324</strain>
    </source>
</reference>
<keyword evidence="6" id="KW-1185">Reference proteome</keyword>
<evidence type="ECO:0000256" key="2">
    <source>
        <dbReference type="ARBA" id="ARBA00022676"/>
    </source>
</evidence>
<dbReference type="EC" id="2.4.-.-" evidence="5"/>
<evidence type="ECO:0000256" key="1">
    <source>
        <dbReference type="ARBA" id="ARBA00006739"/>
    </source>
</evidence>
<keyword evidence="2 5" id="KW-0328">Glycosyltransferase</keyword>
<proteinExistence type="inferred from homology"/>
<dbReference type="EMBL" id="CP114058">
    <property type="protein sequence ID" value="WAT01797.1"/>
    <property type="molecule type" value="Genomic_DNA"/>
</dbReference>
<evidence type="ECO:0000259" key="4">
    <source>
        <dbReference type="Pfam" id="PF00535"/>
    </source>
</evidence>
<evidence type="ECO:0000313" key="6">
    <source>
        <dbReference type="Proteomes" id="UP001164712"/>
    </source>
</evidence>
<dbReference type="Gene3D" id="3.90.550.10">
    <property type="entry name" value="Spore Coat Polysaccharide Biosynthesis Protein SpsA, Chain A"/>
    <property type="match status" value="1"/>
</dbReference>
<dbReference type="RefSeq" id="WP_045047153.1">
    <property type="nucleotide sequence ID" value="NZ_CP114058.1"/>
</dbReference>
<sequence length="284" mass="32728">MSIEQINALHTSLAGVVVWFNPTDKEVENIKSYLGALQTLYVVDNSAGDNAALLAELSGEATSIEYIANLDNLGIARALNIGCQRALEKGYDWILTMDQDSGFSTAEMAKYIEAFERRKIDDPSIAVFTPVTGEEQQEGYAQRVITSGNILSLAAYQVIGGFDDELFIDEVDHDLCYKMTKNGYKIYTFGNVHMEHKLGNTQLHPYFFNRAMWVMHHSAIRKYYITRNRLLMRDRYPEFTADYDKFNRQLLVGVIFFEEQKLLKLRYMLKGYRDYKNNRLGKMR</sequence>
<comment type="similarity">
    <text evidence="1">Belongs to the glycosyltransferase 2 family.</text>
</comment>
<dbReference type="SUPFAM" id="SSF53448">
    <property type="entry name" value="Nucleotide-diphospho-sugar transferases"/>
    <property type="match status" value="1"/>
</dbReference>
<accession>A0ABY7HS21</accession>
<keyword evidence="3 5" id="KW-0808">Transferase</keyword>
<dbReference type="GO" id="GO:0016757">
    <property type="term" value="F:glycosyltransferase activity"/>
    <property type="evidence" value="ECO:0007669"/>
    <property type="project" value="UniProtKB-KW"/>
</dbReference>
<name>A0ABY7HS21_9GAMM</name>
<dbReference type="Proteomes" id="UP001164712">
    <property type="component" value="Chromosome"/>
</dbReference>
<dbReference type="PANTHER" id="PTHR43179">
    <property type="entry name" value="RHAMNOSYLTRANSFERASE WBBL"/>
    <property type="match status" value="1"/>
</dbReference>
<feature type="domain" description="Glycosyltransferase 2-like" evidence="4">
    <location>
        <begin position="40"/>
        <end position="127"/>
    </location>
</feature>
<protein>
    <submittedName>
        <fullName evidence="5">Glycosyltransferase</fullName>
        <ecNumber evidence="5">2.4.-.-</ecNumber>
    </submittedName>
</protein>
<gene>
    <name evidence="5" type="ORF">O1V66_03525</name>
</gene>
<dbReference type="PANTHER" id="PTHR43179:SF12">
    <property type="entry name" value="GALACTOFURANOSYLTRANSFERASE GLFT2"/>
    <property type="match status" value="1"/>
</dbReference>
<evidence type="ECO:0000256" key="3">
    <source>
        <dbReference type="ARBA" id="ARBA00022679"/>
    </source>
</evidence>
<dbReference type="Pfam" id="PF00535">
    <property type="entry name" value="Glycos_transf_2"/>
    <property type="match status" value="1"/>
</dbReference>
<dbReference type="InterPro" id="IPR029044">
    <property type="entry name" value="Nucleotide-diphossugar_trans"/>
</dbReference>